<dbReference type="CDD" id="cd19530">
    <property type="entry name" value="RecA-like_NVL_r2-like"/>
    <property type="match status" value="1"/>
</dbReference>
<evidence type="ECO:0000313" key="10">
    <source>
        <dbReference type="EMBL" id="TFK45370.1"/>
    </source>
</evidence>
<dbReference type="Gene3D" id="3.40.50.300">
    <property type="entry name" value="P-loop containing nucleotide triphosphate hydrolases"/>
    <property type="match status" value="2"/>
</dbReference>
<dbReference type="EMBL" id="ML213545">
    <property type="protein sequence ID" value="TFK45370.1"/>
    <property type="molecule type" value="Genomic_DNA"/>
</dbReference>
<keyword evidence="3" id="KW-0547">Nucleotide-binding</keyword>
<feature type="compositionally biased region" description="Polar residues" evidence="8">
    <location>
        <begin position="22"/>
        <end position="34"/>
    </location>
</feature>
<evidence type="ECO:0000259" key="9">
    <source>
        <dbReference type="SMART" id="SM00382"/>
    </source>
</evidence>
<dbReference type="InterPro" id="IPR027417">
    <property type="entry name" value="P-loop_NTPase"/>
</dbReference>
<evidence type="ECO:0000256" key="7">
    <source>
        <dbReference type="ARBA" id="ARBA00048778"/>
    </source>
</evidence>
<evidence type="ECO:0000256" key="8">
    <source>
        <dbReference type="SAM" id="MobiDB-lite"/>
    </source>
</evidence>
<keyword evidence="2" id="KW-0962">Peroxisome biogenesis</keyword>
<organism evidence="10 11">
    <name type="scientific">Heliocybe sulcata</name>
    <dbReference type="NCBI Taxonomy" id="5364"/>
    <lineage>
        <taxon>Eukaryota</taxon>
        <taxon>Fungi</taxon>
        <taxon>Dikarya</taxon>
        <taxon>Basidiomycota</taxon>
        <taxon>Agaricomycotina</taxon>
        <taxon>Agaricomycetes</taxon>
        <taxon>Gloeophyllales</taxon>
        <taxon>Gloeophyllaceae</taxon>
        <taxon>Heliocybe</taxon>
    </lineage>
</organism>
<feature type="domain" description="AAA+ ATPase" evidence="9">
    <location>
        <begin position="476"/>
        <end position="612"/>
    </location>
</feature>
<dbReference type="GO" id="GO:1990275">
    <property type="term" value="F:preribosome binding"/>
    <property type="evidence" value="ECO:0007669"/>
    <property type="project" value="TreeGrafter"/>
</dbReference>
<evidence type="ECO:0000256" key="3">
    <source>
        <dbReference type="ARBA" id="ARBA00022741"/>
    </source>
</evidence>
<dbReference type="GO" id="GO:0005634">
    <property type="term" value="C:nucleus"/>
    <property type="evidence" value="ECO:0007669"/>
    <property type="project" value="TreeGrafter"/>
</dbReference>
<sequence>MQGLWSSHRRKVNLNAVPVISATTPPAVTPSNENGADGQLPANGDAEAPTPNPRPAAVPPIPDPLTPVSNKRKTRRTTGEDSNKRTKLNSGVASTKEYSPPSTRLSDLGGIDACVEKLLELVAMPLCHPEVYLHTGVHPPRGVLLHGPPGCGKTMLAHAMAGELGVPFISISAPSVVSGMSGESEKTLRDTFEEAKRLAPCLLFIDEIDAITPKRESAQREMERRIVAQFLTCMDDLSWEKMDNKPVMVMGATNRPDSLDAALRRAGRFDHEIAMGVPDEEARAQILRVLCSKLRLEGAYDFSALAKATPGYVGADLAALTGAAGIIAVKRIFQELSNGTLVLPEAEGPQAGDEMAIDTPAISETDISLPKPHIPFSSLLPSTLASTAASSIIHFLQAHPHPLTESQLSPLCITHADFLLALKQVQPSSKREGFATIPDVTWAEVGALHGIREELHMAIVQPIRRPEVFRAVGIEAGCGVLMWGPPGCGKTLLAKAVANESRANFISVKGPELLNKYVGESERAVRQVFTRARASAPCVVFFDELDALVPRRDDALSESSARVVNTLLTELDGLDSRKGVYVLAATNRPDMIDPAMCRPGRLDKLLYVDLPSADERVEIMRTVTRKVPLGSVDALAQIEHLVRERCEGYSGADLAAIVREAGVVALRRALGRLEEMEGEVTEVVKEVAVEVDDFVKAVEKIGPSVSAAQRRRYAALRDRYAGLPVTGGAKRGEDDERRQAVV</sequence>
<dbReference type="SMART" id="SM00382">
    <property type="entry name" value="AAA"/>
    <property type="match status" value="2"/>
</dbReference>
<gene>
    <name evidence="10" type="ORF">OE88DRAFT_1669310</name>
</gene>
<dbReference type="InterPro" id="IPR003960">
    <property type="entry name" value="ATPase_AAA_CS"/>
</dbReference>
<name>A0A5C3MJH8_9AGAM</name>
<dbReference type="InterPro" id="IPR003959">
    <property type="entry name" value="ATPase_AAA_core"/>
</dbReference>
<accession>A0A5C3MJH8</accession>
<dbReference type="FunFam" id="3.40.50.300:FF:000149">
    <property type="entry name" value="Nuclear valosin-containing protein-like"/>
    <property type="match status" value="1"/>
</dbReference>
<protein>
    <recommendedName>
        <fullName evidence="6">Peroxisomal ATPase PEX1</fullName>
    </recommendedName>
    <alternativeName>
        <fullName evidence="5">Peroxin-1</fullName>
    </alternativeName>
</protein>
<dbReference type="GO" id="GO:0003723">
    <property type="term" value="F:RNA binding"/>
    <property type="evidence" value="ECO:0007669"/>
    <property type="project" value="TreeGrafter"/>
</dbReference>
<evidence type="ECO:0000256" key="1">
    <source>
        <dbReference type="ARBA" id="ARBA00006914"/>
    </source>
</evidence>
<evidence type="ECO:0000256" key="2">
    <source>
        <dbReference type="ARBA" id="ARBA00022593"/>
    </source>
</evidence>
<dbReference type="InterPro" id="IPR041569">
    <property type="entry name" value="AAA_lid_3"/>
</dbReference>
<dbReference type="Pfam" id="PF17862">
    <property type="entry name" value="AAA_lid_3"/>
    <property type="match status" value="2"/>
</dbReference>
<dbReference type="SUPFAM" id="SSF52540">
    <property type="entry name" value="P-loop containing nucleoside triphosphate hydrolases"/>
    <property type="match status" value="2"/>
</dbReference>
<evidence type="ECO:0000256" key="6">
    <source>
        <dbReference type="ARBA" id="ARBA00034532"/>
    </source>
</evidence>
<feature type="domain" description="AAA+ ATPase" evidence="9">
    <location>
        <begin position="139"/>
        <end position="279"/>
    </location>
</feature>
<dbReference type="GO" id="GO:0016887">
    <property type="term" value="F:ATP hydrolysis activity"/>
    <property type="evidence" value="ECO:0007669"/>
    <property type="project" value="InterPro"/>
</dbReference>
<dbReference type="PANTHER" id="PTHR23077:SF171">
    <property type="entry name" value="NUCLEAR VALOSIN-CONTAINING PROTEIN-LIKE"/>
    <property type="match status" value="1"/>
</dbReference>
<feature type="region of interest" description="Disordered" evidence="8">
    <location>
        <begin position="22"/>
        <end position="104"/>
    </location>
</feature>
<dbReference type="FunFam" id="3.40.50.300:FF:000365">
    <property type="entry name" value="Ribosome biogenesis ATPase RIX7"/>
    <property type="match status" value="1"/>
</dbReference>
<dbReference type="GO" id="GO:0007031">
    <property type="term" value="P:peroxisome organization"/>
    <property type="evidence" value="ECO:0007669"/>
    <property type="project" value="UniProtKB-KW"/>
</dbReference>
<proteinExistence type="inferred from homology"/>
<dbReference type="OrthoDB" id="27435at2759"/>
<evidence type="ECO:0000256" key="4">
    <source>
        <dbReference type="ARBA" id="ARBA00022840"/>
    </source>
</evidence>
<dbReference type="Pfam" id="PF00004">
    <property type="entry name" value="AAA"/>
    <property type="match status" value="2"/>
</dbReference>
<feature type="compositionally biased region" description="Polar residues" evidence="8">
    <location>
        <begin position="88"/>
        <end position="104"/>
    </location>
</feature>
<dbReference type="Gene3D" id="1.10.8.60">
    <property type="match status" value="2"/>
</dbReference>
<evidence type="ECO:0000256" key="5">
    <source>
        <dbReference type="ARBA" id="ARBA00032509"/>
    </source>
</evidence>
<dbReference type="PANTHER" id="PTHR23077">
    <property type="entry name" value="AAA-FAMILY ATPASE"/>
    <property type="match status" value="1"/>
</dbReference>
<feature type="compositionally biased region" description="Pro residues" evidence="8">
    <location>
        <begin position="50"/>
        <end position="65"/>
    </location>
</feature>
<dbReference type="AlphaFoldDB" id="A0A5C3MJH8"/>
<keyword evidence="4" id="KW-0067">ATP-binding</keyword>
<comment type="similarity">
    <text evidence="1">Belongs to the AAA ATPase family.</text>
</comment>
<dbReference type="Proteomes" id="UP000305948">
    <property type="component" value="Unassembled WGS sequence"/>
</dbReference>
<comment type="catalytic activity">
    <reaction evidence="7">
        <text>ATP + H2O = ADP + phosphate + H(+)</text>
        <dbReference type="Rhea" id="RHEA:13065"/>
        <dbReference type="ChEBI" id="CHEBI:15377"/>
        <dbReference type="ChEBI" id="CHEBI:15378"/>
        <dbReference type="ChEBI" id="CHEBI:30616"/>
        <dbReference type="ChEBI" id="CHEBI:43474"/>
        <dbReference type="ChEBI" id="CHEBI:456216"/>
    </reaction>
    <physiologicalReaction direction="left-to-right" evidence="7">
        <dbReference type="Rhea" id="RHEA:13066"/>
    </physiologicalReaction>
</comment>
<dbReference type="CDD" id="cd19518">
    <property type="entry name" value="RecA-like_NVL_r1-like"/>
    <property type="match status" value="1"/>
</dbReference>
<dbReference type="PROSITE" id="PS00674">
    <property type="entry name" value="AAA"/>
    <property type="match status" value="1"/>
</dbReference>
<dbReference type="STRING" id="5364.A0A5C3MJH8"/>
<dbReference type="InterPro" id="IPR003593">
    <property type="entry name" value="AAA+_ATPase"/>
</dbReference>
<dbReference type="GO" id="GO:0042254">
    <property type="term" value="P:ribosome biogenesis"/>
    <property type="evidence" value="ECO:0007669"/>
    <property type="project" value="TreeGrafter"/>
</dbReference>
<evidence type="ECO:0000313" key="11">
    <source>
        <dbReference type="Proteomes" id="UP000305948"/>
    </source>
</evidence>
<keyword evidence="11" id="KW-1185">Reference proteome</keyword>
<dbReference type="GO" id="GO:0005524">
    <property type="term" value="F:ATP binding"/>
    <property type="evidence" value="ECO:0007669"/>
    <property type="project" value="UniProtKB-KW"/>
</dbReference>
<dbReference type="InterPro" id="IPR050168">
    <property type="entry name" value="AAA_ATPase_domain"/>
</dbReference>
<reference evidence="10 11" key="1">
    <citation type="journal article" date="2019" name="Nat. Ecol. Evol.">
        <title>Megaphylogeny resolves global patterns of mushroom evolution.</title>
        <authorList>
            <person name="Varga T."/>
            <person name="Krizsan K."/>
            <person name="Foldi C."/>
            <person name="Dima B."/>
            <person name="Sanchez-Garcia M."/>
            <person name="Sanchez-Ramirez S."/>
            <person name="Szollosi G.J."/>
            <person name="Szarkandi J.G."/>
            <person name="Papp V."/>
            <person name="Albert L."/>
            <person name="Andreopoulos W."/>
            <person name="Angelini C."/>
            <person name="Antonin V."/>
            <person name="Barry K.W."/>
            <person name="Bougher N.L."/>
            <person name="Buchanan P."/>
            <person name="Buyck B."/>
            <person name="Bense V."/>
            <person name="Catcheside P."/>
            <person name="Chovatia M."/>
            <person name="Cooper J."/>
            <person name="Damon W."/>
            <person name="Desjardin D."/>
            <person name="Finy P."/>
            <person name="Geml J."/>
            <person name="Haridas S."/>
            <person name="Hughes K."/>
            <person name="Justo A."/>
            <person name="Karasinski D."/>
            <person name="Kautmanova I."/>
            <person name="Kiss B."/>
            <person name="Kocsube S."/>
            <person name="Kotiranta H."/>
            <person name="LaButti K.M."/>
            <person name="Lechner B.E."/>
            <person name="Liimatainen K."/>
            <person name="Lipzen A."/>
            <person name="Lukacs Z."/>
            <person name="Mihaltcheva S."/>
            <person name="Morgado L.N."/>
            <person name="Niskanen T."/>
            <person name="Noordeloos M.E."/>
            <person name="Ohm R.A."/>
            <person name="Ortiz-Santana B."/>
            <person name="Ovrebo C."/>
            <person name="Racz N."/>
            <person name="Riley R."/>
            <person name="Savchenko A."/>
            <person name="Shiryaev A."/>
            <person name="Soop K."/>
            <person name="Spirin V."/>
            <person name="Szebenyi C."/>
            <person name="Tomsovsky M."/>
            <person name="Tulloss R.E."/>
            <person name="Uehling J."/>
            <person name="Grigoriev I.V."/>
            <person name="Vagvolgyi C."/>
            <person name="Papp T."/>
            <person name="Martin F.M."/>
            <person name="Miettinen O."/>
            <person name="Hibbett D.S."/>
            <person name="Nagy L.G."/>
        </authorList>
    </citation>
    <scope>NUCLEOTIDE SEQUENCE [LARGE SCALE GENOMIC DNA]</scope>
    <source>
        <strain evidence="10 11">OMC1185</strain>
    </source>
</reference>